<organism evidence="2 3">
    <name type="scientific">Phytophthora pseudosyringae</name>
    <dbReference type="NCBI Taxonomy" id="221518"/>
    <lineage>
        <taxon>Eukaryota</taxon>
        <taxon>Sar</taxon>
        <taxon>Stramenopiles</taxon>
        <taxon>Oomycota</taxon>
        <taxon>Peronosporomycetes</taxon>
        <taxon>Peronosporales</taxon>
        <taxon>Peronosporaceae</taxon>
        <taxon>Phytophthora</taxon>
    </lineage>
</organism>
<reference evidence="2" key="1">
    <citation type="submission" date="2021-02" db="EMBL/GenBank/DDBJ databases">
        <authorList>
            <person name="Palmer J.M."/>
        </authorList>
    </citation>
    <scope>NUCLEOTIDE SEQUENCE</scope>
    <source>
        <strain evidence="2">SCRP734</strain>
    </source>
</reference>
<evidence type="ECO:0000256" key="1">
    <source>
        <dbReference type="SAM" id="MobiDB-lite"/>
    </source>
</evidence>
<gene>
    <name evidence="2" type="ORF">PHYPSEUDO_002079</name>
</gene>
<dbReference type="AlphaFoldDB" id="A0A8T1VYC9"/>
<protein>
    <recommendedName>
        <fullName evidence="4">M96 mating-specific protein family</fullName>
    </recommendedName>
</protein>
<keyword evidence="3" id="KW-1185">Reference proteome</keyword>
<comment type="caution">
    <text evidence="2">The sequence shown here is derived from an EMBL/GenBank/DDBJ whole genome shotgun (WGS) entry which is preliminary data.</text>
</comment>
<evidence type="ECO:0000313" key="3">
    <source>
        <dbReference type="Proteomes" id="UP000694044"/>
    </source>
</evidence>
<dbReference type="EMBL" id="JAGDFM010000134">
    <property type="protein sequence ID" value="KAG7384933.1"/>
    <property type="molecule type" value="Genomic_DNA"/>
</dbReference>
<proteinExistence type="predicted"/>
<sequence length="434" mass="48871">MLRSLTRVFGYPCPLAAAQSTPSTEHLMDANTRDATFIDEVSAFLNSTEVYGPQLSESSRDIEAGTPNIDSSQDRGRIATGNPVLKQVLRKKRYERRLRDERDTLRDMVGELTSRLEQLRRGHTSKQLGTVADADAVYSSWRALAMAQREQRQRVEQVQSRLEAAIDDQATYLETLRALVPTHLYDWVALTAATRAAIVSSRQNNMQANHILFADHLRQVFAAYVKVDEIFRDTDESTLAGGMAASVRRAETDDGVEYFRHFNKCKLPFGFKHTSDAWWELTNLNQWLQDGDGYGKLADPNETVILRVRLVRTLPTGVTVSVVQRYILRRFVAETRTVFMWKSYSEGEGILAGTYVEETGWACLQPSIEDASTEVRVCVHQVPMQLGGPRASTANAQKFYGLMQTLLKENAQVMMGLLSKKLLEETLAPIDITV</sequence>
<name>A0A8T1VYC9_9STRA</name>
<dbReference type="Proteomes" id="UP000694044">
    <property type="component" value="Unassembled WGS sequence"/>
</dbReference>
<feature type="region of interest" description="Disordered" evidence="1">
    <location>
        <begin position="55"/>
        <end position="77"/>
    </location>
</feature>
<accession>A0A8T1VYC9</accession>
<dbReference type="OrthoDB" id="127394at2759"/>
<evidence type="ECO:0000313" key="2">
    <source>
        <dbReference type="EMBL" id="KAG7384933.1"/>
    </source>
</evidence>
<evidence type="ECO:0008006" key="4">
    <source>
        <dbReference type="Google" id="ProtNLM"/>
    </source>
</evidence>